<organism evidence="1 2">
    <name type="scientific">Roseibium algae</name>
    <dbReference type="NCBI Taxonomy" id="3123038"/>
    <lineage>
        <taxon>Bacteria</taxon>
        <taxon>Pseudomonadati</taxon>
        <taxon>Pseudomonadota</taxon>
        <taxon>Alphaproteobacteria</taxon>
        <taxon>Hyphomicrobiales</taxon>
        <taxon>Stappiaceae</taxon>
        <taxon>Roseibium</taxon>
    </lineage>
</organism>
<gene>
    <name evidence="1" type="ORF">V6575_05455</name>
</gene>
<keyword evidence="2" id="KW-1185">Reference proteome</keyword>
<dbReference type="InterPro" id="IPR023198">
    <property type="entry name" value="PGP-like_dom2"/>
</dbReference>
<dbReference type="SUPFAM" id="SSF56784">
    <property type="entry name" value="HAD-like"/>
    <property type="match status" value="1"/>
</dbReference>
<dbReference type="Pfam" id="PF00702">
    <property type="entry name" value="Hydrolase"/>
    <property type="match status" value="1"/>
</dbReference>
<sequence>MTEIKFIIFDMDKVLYDYEHNVRLQLLEQLTGRSAADIDGAVWGGPHENLAEAGEPDTAEGYLAQFAKLLGYPIDFQTWADIRRQMMTPRLNVLQIARELKLSTEVALLTNNGMLLKKALPICAPETIEIFGQRAHVSAEFKARKPEPSVYLRVCERYGHKPECTLFIDDRIDNVNGAREAGLNAHLYTTPEELLTFLAEAGFSISR</sequence>
<dbReference type="Gene3D" id="1.10.150.240">
    <property type="entry name" value="Putative phosphatase, domain 2"/>
    <property type="match status" value="1"/>
</dbReference>
<protein>
    <submittedName>
        <fullName evidence="1">HAD family phosphatase</fullName>
    </submittedName>
</protein>
<dbReference type="Proteomes" id="UP001385499">
    <property type="component" value="Unassembled WGS sequence"/>
</dbReference>
<proteinExistence type="predicted"/>
<dbReference type="RefSeq" id="WP_340273121.1">
    <property type="nucleotide sequence ID" value="NZ_JBAKIA010000002.1"/>
</dbReference>
<reference evidence="1 2" key="1">
    <citation type="submission" date="2024-02" db="EMBL/GenBank/DDBJ databases">
        <title>Roseibium algae sp. nov., isolated from marine alga (Grateloupia sp.), showing potential in myo-inositol conversion.</title>
        <authorList>
            <person name="Wang Y."/>
        </authorList>
    </citation>
    <scope>NUCLEOTIDE SEQUENCE [LARGE SCALE GENOMIC DNA]</scope>
    <source>
        <strain evidence="1 2">H3510</strain>
    </source>
</reference>
<evidence type="ECO:0000313" key="1">
    <source>
        <dbReference type="EMBL" id="MEJ8473525.1"/>
    </source>
</evidence>
<dbReference type="Gene3D" id="3.40.50.1000">
    <property type="entry name" value="HAD superfamily/HAD-like"/>
    <property type="match status" value="1"/>
</dbReference>
<dbReference type="SFLD" id="SFLDS00003">
    <property type="entry name" value="Haloacid_Dehalogenase"/>
    <property type="match status" value="1"/>
</dbReference>
<accession>A0ABU8THA2</accession>
<evidence type="ECO:0000313" key="2">
    <source>
        <dbReference type="Proteomes" id="UP001385499"/>
    </source>
</evidence>
<dbReference type="EMBL" id="JBAKIA010000002">
    <property type="protein sequence ID" value="MEJ8473525.1"/>
    <property type="molecule type" value="Genomic_DNA"/>
</dbReference>
<dbReference type="CDD" id="cd02603">
    <property type="entry name" value="HAD_sEH-N_like"/>
    <property type="match status" value="1"/>
</dbReference>
<comment type="caution">
    <text evidence="1">The sequence shown here is derived from an EMBL/GenBank/DDBJ whole genome shotgun (WGS) entry which is preliminary data.</text>
</comment>
<dbReference type="SFLD" id="SFLDG01129">
    <property type="entry name" value="C1.5:_HAD__Beta-PGM__Phosphata"/>
    <property type="match status" value="1"/>
</dbReference>
<dbReference type="PANTHER" id="PTHR43611:SF3">
    <property type="entry name" value="FLAVIN MONONUCLEOTIDE HYDROLASE 1, CHLOROPLATIC"/>
    <property type="match status" value="1"/>
</dbReference>
<dbReference type="PANTHER" id="PTHR43611">
    <property type="entry name" value="ALPHA-D-GLUCOSE 1-PHOSPHATE PHOSPHATASE"/>
    <property type="match status" value="1"/>
</dbReference>
<dbReference type="NCBIfam" id="TIGR01509">
    <property type="entry name" value="HAD-SF-IA-v3"/>
    <property type="match status" value="1"/>
</dbReference>
<dbReference type="InterPro" id="IPR036412">
    <property type="entry name" value="HAD-like_sf"/>
</dbReference>
<name>A0ABU8THA2_9HYPH</name>
<dbReference type="InterPro" id="IPR006439">
    <property type="entry name" value="HAD-SF_hydro_IA"/>
</dbReference>
<dbReference type="InterPro" id="IPR023214">
    <property type="entry name" value="HAD_sf"/>
</dbReference>